<dbReference type="EnsemblFungi" id="MVLG_02218T0">
    <property type="protein sequence ID" value="MVLG_02218T0"/>
    <property type="gene ID" value="MVLG_02218"/>
</dbReference>
<dbReference type="InterPro" id="IPR012340">
    <property type="entry name" value="NA-bd_OB-fold"/>
</dbReference>
<reference evidence="2 4" key="3">
    <citation type="journal article" date="2015" name="BMC Genomics">
        <title>Sex and parasites: genomic and transcriptomic analysis of Microbotryum lychnidis-dioicae, the biotrophic and plant-castrating anther smut fungus.</title>
        <authorList>
            <person name="Perlin M.H."/>
            <person name="Amselem J."/>
            <person name="Fontanillas E."/>
            <person name="Toh S.S."/>
            <person name="Chen Z."/>
            <person name="Goldberg J."/>
            <person name="Duplessis S."/>
            <person name="Henrissat B."/>
            <person name="Young S."/>
            <person name="Zeng Q."/>
            <person name="Aguileta G."/>
            <person name="Petit E."/>
            <person name="Badouin H."/>
            <person name="Andrews J."/>
            <person name="Razeeq D."/>
            <person name="Gabaldon T."/>
            <person name="Quesneville H."/>
            <person name="Giraud T."/>
            <person name="Hood M.E."/>
            <person name="Schultz D.J."/>
            <person name="Cuomo C.A."/>
        </authorList>
    </citation>
    <scope>NUCLEOTIDE SEQUENCE [LARGE SCALE GENOMIC DNA]</scope>
    <source>
        <strain evidence="4">p1A1 Lamole</strain>
        <strain evidence="2">P1A1 Lamole</strain>
    </source>
</reference>
<dbReference type="InParanoid" id="U5H4H8"/>
<dbReference type="HOGENOM" id="CLU_1644993_0_0_1"/>
<name>U5H4H8_USTV1</name>
<proteinExistence type="predicted"/>
<organism evidence="2">
    <name type="scientific">Microbotryum lychnidis-dioicae (strain p1A1 Lamole / MvSl-1064)</name>
    <name type="common">Anther smut fungus</name>
    <dbReference type="NCBI Taxonomy" id="683840"/>
    <lineage>
        <taxon>Eukaryota</taxon>
        <taxon>Fungi</taxon>
        <taxon>Dikarya</taxon>
        <taxon>Basidiomycota</taxon>
        <taxon>Pucciniomycotina</taxon>
        <taxon>Microbotryomycetes</taxon>
        <taxon>Microbotryales</taxon>
        <taxon>Microbotryaceae</taxon>
        <taxon>Microbotryum</taxon>
    </lineage>
</organism>
<evidence type="ECO:0000313" key="2">
    <source>
        <dbReference type="EMBL" id="KDE07547.1"/>
    </source>
</evidence>
<dbReference type="EMBL" id="GL541658">
    <property type="protein sequence ID" value="KDE07547.1"/>
    <property type="molecule type" value="Genomic_DNA"/>
</dbReference>
<reference evidence="2" key="2">
    <citation type="submission" date="2010-11" db="EMBL/GenBank/DDBJ databases">
        <authorList>
            <consortium name="The Broad Institute Genome Sequencing Platform"/>
            <person name="Earl A."/>
            <person name="Ward D."/>
            <person name="Feldgarden M."/>
            <person name="Gevers D."/>
            <person name="Butler R."/>
            <person name="Young S.K."/>
            <person name="Zeng Q."/>
            <person name="Gargeya S."/>
            <person name="Fitzgerald M."/>
            <person name="Haas B."/>
            <person name="Abouelleil A."/>
            <person name="Alvarado L."/>
            <person name="Arachchi H.M."/>
            <person name="Berlin A."/>
            <person name="Brown A."/>
            <person name="Chapman S.B."/>
            <person name="Chen Z."/>
            <person name="Dunbar C."/>
            <person name="Freedman E."/>
            <person name="Gearin G."/>
            <person name="Gellesch M."/>
            <person name="Goldberg J."/>
            <person name="Griggs A."/>
            <person name="Gujja S."/>
            <person name="Heilman E."/>
            <person name="Heiman D."/>
            <person name="Howarth C."/>
            <person name="Larson L."/>
            <person name="Lui A."/>
            <person name="MacDonald P.J.P."/>
            <person name="Mehta T."/>
            <person name="Montmayeur A."/>
            <person name="Murphy C."/>
            <person name="Neiman D."/>
            <person name="Pearson M."/>
            <person name="Priest M."/>
            <person name="Roberts A."/>
            <person name="Saif S."/>
            <person name="Shea T."/>
            <person name="Shenoy N."/>
            <person name="Sisk P."/>
            <person name="Stolte C."/>
            <person name="Sykes S."/>
            <person name="White J."/>
            <person name="Yandava C."/>
            <person name="Wortman J."/>
            <person name="Nusbaum C."/>
            <person name="Birren B."/>
        </authorList>
    </citation>
    <scope>NUCLEOTIDE SEQUENCE</scope>
    <source>
        <strain evidence="2">P1A1 Lamole</strain>
    </source>
</reference>
<reference evidence="4" key="1">
    <citation type="submission" date="2010-11" db="EMBL/GenBank/DDBJ databases">
        <title>The genome sequence of Microbotryum violaceum strain p1A1 Lamole.</title>
        <authorList>
            <person name="Cuomo C."/>
            <person name="Perlin M."/>
            <person name="Young S.K."/>
            <person name="Zeng Q."/>
            <person name="Gargeya S."/>
            <person name="Alvarado L."/>
            <person name="Berlin A."/>
            <person name="Chapman S.B."/>
            <person name="Chen Z."/>
            <person name="Freedman E."/>
            <person name="Gellesch M."/>
            <person name="Goldberg J."/>
            <person name="Griggs A."/>
            <person name="Gujja S."/>
            <person name="Heilman E."/>
            <person name="Heiman D."/>
            <person name="Howarth C."/>
            <person name="Mehta T."/>
            <person name="Neiman D."/>
            <person name="Pearson M."/>
            <person name="Roberts A."/>
            <person name="Saif S."/>
            <person name="Shea T."/>
            <person name="Shenoy N."/>
            <person name="Sisk P."/>
            <person name="Stolte C."/>
            <person name="Sykes S."/>
            <person name="White J."/>
            <person name="Yandava C."/>
            <person name="Haas B."/>
            <person name="Nusbaum C."/>
            <person name="Birren B."/>
        </authorList>
    </citation>
    <scope>NUCLEOTIDE SEQUENCE [LARGE SCALE GENOMIC DNA]</scope>
    <source>
        <strain evidence="4">p1A1 Lamole</strain>
    </source>
</reference>
<keyword evidence="4" id="KW-1185">Reference proteome</keyword>
<dbReference type="OrthoDB" id="2536748at2759"/>
<dbReference type="Proteomes" id="UP000017200">
    <property type="component" value="Unassembled WGS sequence"/>
</dbReference>
<evidence type="ECO:0000313" key="3">
    <source>
        <dbReference type="EnsemblFungi" id="MVLG_02218T0"/>
    </source>
</evidence>
<feature type="region of interest" description="Disordered" evidence="1">
    <location>
        <begin position="1"/>
        <end position="31"/>
    </location>
</feature>
<feature type="compositionally biased region" description="Low complexity" evidence="1">
    <location>
        <begin position="1"/>
        <end position="20"/>
    </location>
</feature>
<accession>U5H4H8</accession>
<evidence type="ECO:0000256" key="1">
    <source>
        <dbReference type="SAM" id="MobiDB-lite"/>
    </source>
</evidence>
<evidence type="ECO:0000313" key="4">
    <source>
        <dbReference type="Proteomes" id="UP000017200"/>
    </source>
</evidence>
<dbReference type="Gene3D" id="2.40.50.140">
    <property type="entry name" value="Nucleic acid-binding proteins"/>
    <property type="match status" value="1"/>
</dbReference>
<protein>
    <submittedName>
        <fullName evidence="2 3">Uncharacterized protein</fullName>
    </submittedName>
</protein>
<dbReference type="AlphaFoldDB" id="U5H4H8"/>
<dbReference type="EMBL" id="AEIJ01000218">
    <property type="status" value="NOT_ANNOTATED_CDS"/>
    <property type="molecule type" value="Genomic_DNA"/>
</dbReference>
<reference evidence="3" key="4">
    <citation type="submission" date="2015-06" db="UniProtKB">
        <authorList>
            <consortium name="EnsemblFungi"/>
        </authorList>
    </citation>
    <scope>IDENTIFICATION</scope>
</reference>
<sequence length="161" mass="17353">MTFSPTPASNTSRSASTSTAPPHPTQAMSNPPPVAQIVLLDALPELAEPPRRVRLVARVVSLDVKNRVALVVDESHGLLVDYSDSIGDKVASYSPAIKDLIQVIGILVAPQAGQVSPPEPRKPFSSPKQIDKTQVLQAYLISHVENLDLGQWKRMASLMKS</sequence>
<gene>
    <name evidence="2" type="ORF">MVLG_02218</name>
</gene>